<dbReference type="Proteomes" id="UP000284731">
    <property type="component" value="Unassembled WGS sequence"/>
</dbReference>
<sequence length="162" mass="18716">MNESYVHVAMRQFLKRDGWTLVAGEYPGGSDDELYVLSIMDPEVARDNSPDPRRHSEGEIIPDLFAYKDGKMLVIEAKPKYSAADREKLKMLFFTKKDLMIATIRKFCGEHGILRNIPFERLEYIPTLAFGNENYKPFTEEPGFAHIYVRSLKEAKLVFFGE</sequence>
<proteinExistence type="predicted"/>
<evidence type="ECO:0000313" key="2">
    <source>
        <dbReference type="Proteomes" id="UP000284731"/>
    </source>
</evidence>
<evidence type="ECO:0000313" key="1">
    <source>
        <dbReference type="EMBL" id="RGT54305.1"/>
    </source>
</evidence>
<dbReference type="AlphaFoldDB" id="A0A412PBL1"/>
<organism evidence="1 2">
    <name type="scientific">Solobacterium moorei</name>
    <dbReference type="NCBI Taxonomy" id="102148"/>
    <lineage>
        <taxon>Bacteria</taxon>
        <taxon>Bacillati</taxon>
        <taxon>Bacillota</taxon>
        <taxon>Erysipelotrichia</taxon>
        <taxon>Erysipelotrichales</taxon>
        <taxon>Erysipelotrichaceae</taxon>
        <taxon>Solobacterium</taxon>
    </lineage>
</organism>
<gene>
    <name evidence="1" type="ORF">DWX20_09075</name>
</gene>
<accession>A0A412PBL1</accession>
<comment type="caution">
    <text evidence="1">The sequence shown here is derived from an EMBL/GenBank/DDBJ whole genome shotgun (WGS) entry which is preliminary data.</text>
</comment>
<reference evidence="1 2" key="1">
    <citation type="submission" date="2018-08" db="EMBL/GenBank/DDBJ databases">
        <title>A genome reference for cultivated species of the human gut microbiota.</title>
        <authorList>
            <person name="Zou Y."/>
            <person name="Xue W."/>
            <person name="Luo G."/>
        </authorList>
    </citation>
    <scope>NUCLEOTIDE SEQUENCE [LARGE SCALE GENOMIC DNA]</scope>
    <source>
        <strain evidence="1 2">AF18-46</strain>
    </source>
</reference>
<dbReference type="EMBL" id="QRWX01000004">
    <property type="protein sequence ID" value="RGT54305.1"/>
    <property type="molecule type" value="Genomic_DNA"/>
</dbReference>
<protein>
    <submittedName>
        <fullName evidence="1">Uncharacterized protein</fullName>
    </submittedName>
</protein>
<dbReference type="RefSeq" id="WP_118765274.1">
    <property type="nucleotide sequence ID" value="NZ_CABJCF010000004.1"/>
</dbReference>
<name>A0A412PBL1_9FIRM</name>